<reference evidence="2" key="3">
    <citation type="submission" date="2020-11" db="EMBL/GenBank/DDBJ databases">
        <title>Intraspecies plasmid and genomic variation of Mycobacterium kubicae revealed by the complete genome sequences of two clinical isolates.</title>
        <authorList>
            <person name="Hendrix J.R."/>
            <person name="Epperson L.E."/>
            <person name="Honda J.R."/>
            <person name="Strong M."/>
        </authorList>
    </citation>
    <scope>NUCLEOTIDE SEQUENCE</scope>
    <source>
        <strain evidence="2">JCM 13573</strain>
    </source>
</reference>
<dbReference type="EMBL" id="BLKU01000005">
    <property type="protein sequence ID" value="GFG67079.1"/>
    <property type="molecule type" value="Genomic_DNA"/>
</dbReference>
<evidence type="ECO:0000313" key="1">
    <source>
        <dbReference type="EMBL" id="GFG67079.1"/>
    </source>
</evidence>
<dbReference type="RefSeq" id="WP_139823007.1">
    <property type="nucleotide sequence ID" value="NZ_BLKU01000005.1"/>
</dbReference>
<evidence type="ECO:0008006" key="5">
    <source>
        <dbReference type="Google" id="ProtNLM"/>
    </source>
</evidence>
<protein>
    <recommendedName>
        <fullName evidence="5">Transcriptional regulator</fullName>
    </recommendedName>
</protein>
<sequence>MTVKPQRRARDEAYTADYSFTRKLKSLAAPGSTVLAVHRTRKAEAVDFLDAISGTQGIAGAADFVMVLDRQRGGRTATLQVTGREVPEARYALLFDDGKWSADGNGLEAAQRANESQHGPTKRLVLRFVNSRPLTRTADVVEKLNIKPDAARQTLCRLAQEGLIERLSPGVFVPVTQSQSYETATSGLLTRRVSAPVEK</sequence>
<dbReference type="SUPFAM" id="SSF46785">
    <property type="entry name" value="Winged helix' DNA-binding domain"/>
    <property type="match status" value="1"/>
</dbReference>
<evidence type="ECO:0000313" key="2">
    <source>
        <dbReference type="EMBL" id="QPI36897.1"/>
    </source>
</evidence>
<accession>A0AAX1J8W9</accession>
<reference evidence="1" key="2">
    <citation type="submission" date="2020-02" db="EMBL/GenBank/DDBJ databases">
        <authorList>
            <person name="Matsumoto Y."/>
            <person name="Kinjo T."/>
            <person name="Motooka D."/>
            <person name="Nabeya D."/>
            <person name="Jung N."/>
            <person name="Uechi K."/>
            <person name="Horii T."/>
            <person name="Iida T."/>
            <person name="Fujita J."/>
            <person name="Nakamura S."/>
        </authorList>
    </citation>
    <scope>NUCLEOTIDE SEQUENCE</scope>
    <source>
        <strain evidence="1">JCM 13573</strain>
    </source>
</reference>
<dbReference type="KEGG" id="mku:I2456_20995"/>
<dbReference type="EMBL" id="CP065047">
    <property type="protein sequence ID" value="QPI36897.1"/>
    <property type="molecule type" value="Genomic_DNA"/>
</dbReference>
<name>A0AAX1J8W9_9MYCO</name>
<dbReference type="Proteomes" id="UP000465306">
    <property type="component" value="Unassembled WGS sequence"/>
</dbReference>
<organism evidence="2 4">
    <name type="scientific">Mycobacterium kubicae</name>
    <dbReference type="NCBI Taxonomy" id="120959"/>
    <lineage>
        <taxon>Bacteria</taxon>
        <taxon>Bacillati</taxon>
        <taxon>Actinomycetota</taxon>
        <taxon>Actinomycetes</taxon>
        <taxon>Mycobacteriales</taxon>
        <taxon>Mycobacteriaceae</taxon>
        <taxon>Mycobacterium</taxon>
        <taxon>Mycobacterium simiae complex</taxon>
    </lineage>
</organism>
<keyword evidence="3" id="KW-1185">Reference proteome</keyword>
<dbReference type="Gene3D" id="3.40.50.300">
    <property type="entry name" value="P-loop containing nucleotide triphosphate hydrolases"/>
    <property type="match status" value="1"/>
</dbReference>
<reference evidence="1 3" key="1">
    <citation type="journal article" date="2019" name="Emerg. Microbes Infect.">
        <title>Comprehensive subspecies identification of 175 nontuberculous mycobacteria species based on 7547 genomic profiles.</title>
        <authorList>
            <person name="Matsumoto Y."/>
            <person name="Kinjo T."/>
            <person name="Motooka D."/>
            <person name="Nabeya D."/>
            <person name="Jung N."/>
            <person name="Uechi K."/>
            <person name="Horii T."/>
            <person name="Iida T."/>
            <person name="Fujita J."/>
            <person name="Nakamura S."/>
        </authorList>
    </citation>
    <scope>NUCLEOTIDE SEQUENCE [LARGE SCALE GENOMIC DNA]</scope>
    <source>
        <strain evidence="1 3">JCM 13573</strain>
    </source>
</reference>
<evidence type="ECO:0000313" key="4">
    <source>
        <dbReference type="Proteomes" id="UP000663583"/>
    </source>
</evidence>
<dbReference type="Proteomes" id="UP000663583">
    <property type="component" value="Chromosome"/>
</dbReference>
<gene>
    <name evidence="2" type="ORF">I2456_20995</name>
    <name evidence="1" type="ORF">MKUB_45690</name>
</gene>
<dbReference type="AlphaFoldDB" id="A0AAX1J8W9"/>
<evidence type="ECO:0000313" key="3">
    <source>
        <dbReference type="Proteomes" id="UP000465306"/>
    </source>
</evidence>
<proteinExistence type="predicted"/>
<dbReference type="InterPro" id="IPR027417">
    <property type="entry name" value="P-loop_NTPase"/>
</dbReference>
<dbReference type="InterPro" id="IPR036390">
    <property type="entry name" value="WH_DNA-bd_sf"/>
</dbReference>